<sequence length="61" mass="7001">MLMVSFWDMRAIMDLIFLPATPPFLAYTPIRFSASKSSLEKNWDCRWTAVIHLNSASSSFT</sequence>
<accession>A0A0E9SK85</accession>
<reference evidence="1" key="2">
    <citation type="journal article" date="2015" name="Fish Shellfish Immunol.">
        <title>Early steps in the European eel (Anguilla anguilla)-Vibrio vulnificus interaction in the gills: Role of the RtxA13 toxin.</title>
        <authorList>
            <person name="Callol A."/>
            <person name="Pajuelo D."/>
            <person name="Ebbesson L."/>
            <person name="Teles M."/>
            <person name="MacKenzie S."/>
            <person name="Amaro C."/>
        </authorList>
    </citation>
    <scope>NUCLEOTIDE SEQUENCE</scope>
</reference>
<dbReference type="EMBL" id="GBXM01067669">
    <property type="protein sequence ID" value="JAH40908.1"/>
    <property type="molecule type" value="Transcribed_RNA"/>
</dbReference>
<reference evidence="1" key="1">
    <citation type="submission" date="2014-11" db="EMBL/GenBank/DDBJ databases">
        <authorList>
            <person name="Amaro Gonzalez C."/>
        </authorList>
    </citation>
    <scope>NUCLEOTIDE SEQUENCE</scope>
</reference>
<name>A0A0E9SK85_ANGAN</name>
<organism evidence="1">
    <name type="scientific">Anguilla anguilla</name>
    <name type="common">European freshwater eel</name>
    <name type="synonym">Muraena anguilla</name>
    <dbReference type="NCBI Taxonomy" id="7936"/>
    <lineage>
        <taxon>Eukaryota</taxon>
        <taxon>Metazoa</taxon>
        <taxon>Chordata</taxon>
        <taxon>Craniata</taxon>
        <taxon>Vertebrata</taxon>
        <taxon>Euteleostomi</taxon>
        <taxon>Actinopterygii</taxon>
        <taxon>Neopterygii</taxon>
        <taxon>Teleostei</taxon>
        <taxon>Anguilliformes</taxon>
        <taxon>Anguillidae</taxon>
        <taxon>Anguilla</taxon>
    </lineage>
</organism>
<dbReference type="AlphaFoldDB" id="A0A0E9SK85"/>
<evidence type="ECO:0000313" key="1">
    <source>
        <dbReference type="EMBL" id="JAH40908.1"/>
    </source>
</evidence>
<protein>
    <submittedName>
        <fullName evidence="1">Uncharacterized protein</fullName>
    </submittedName>
</protein>
<proteinExistence type="predicted"/>